<feature type="compositionally biased region" description="Polar residues" evidence="1">
    <location>
        <begin position="78"/>
        <end position="111"/>
    </location>
</feature>
<gene>
    <name evidence="2" type="ORF">WN50_07015</name>
</gene>
<accession>A0A0F5YJ52</accession>
<feature type="compositionally biased region" description="Polar residues" evidence="1">
    <location>
        <begin position="119"/>
        <end position="145"/>
    </location>
</feature>
<name>A0A0F5YJ52_9CYAN</name>
<evidence type="ECO:0000313" key="2">
    <source>
        <dbReference type="EMBL" id="KKD38788.1"/>
    </source>
</evidence>
<protein>
    <submittedName>
        <fullName evidence="2">Uncharacterized protein</fullName>
    </submittedName>
</protein>
<dbReference type="RefSeq" id="WP_046277806.1">
    <property type="nucleotide sequence ID" value="NZ_LATL02000353.1"/>
</dbReference>
<proteinExistence type="predicted"/>
<dbReference type="Proteomes" id="UP000033607">
    <property type="component" value="Unassembled WGS sequence"/>
</dbReference>
<feature type="region of interest" description="Disordered" evidence="1">
    <location>
        <begin position="78"/>
        <end position="145"/>
    </location>
</feature>
<dbReference type="AlphaFoldDB" id="A0A0F5YJ52"/>
<organism evidence="2 3">
    <name type="scientific">Limnoraphis robusta CS-951</name>
    <dbReference type="NCBI Taxonomy" id="1637645"/>
    <lineage>
        <taxon>Bacteria</taxon>
        <taxon>Bacillati</taxon>
        <taxon>Cyanobacteriota</taxon>
        <taxon>Cyanophyceae</taxon>
        <taxon>Oscillatoriophycideae</taxon>
        <taxon>Oscillatoriales</taxon>
        <taxon>Sirenicapillariaceae</taxon>
        <taxon>Limnoraphis</taxon>
    </lineage>
</organism>
<sequence>MARKKPLPINPEQIHPGDWVKIVYKPELGCLYSRGHIVQVDDSNYEKRIARINDLDFGPQYLSFDEVRLTLPLVQQLPNKQTEELPNNQTEELPNNQTEELPNNQGGTFAQQLPGDELPNNQTEELPNNQTEELPNNQVDTSARQLSSNGWYERRYVQKSNGNKCGPYLYKVWRENGKRRSKYLGRC</sequence>
<evidence type="ECO:0000313" key="3">
    <source>
        <dbReference type="Proteomes" id="UP000033607"/>
    </source>
</evidence>
<comment type="caution">
    <text evidence="2">The sequence shown here is derived from an EMBL/GenBank/DDBJ whole genome shotgun (WGS) entry which is preliminary data.</text>
</comment>
<dbReference type="EMBL" id="LATL02000353">
    <property type="protein sequence ID" value="KKD38788.1"/>
    <property type="molecule type" value="Genomic_DNA"/>
</dbReference>
<reference evidence="2 3" key="1">
    <citation type="submission" date="2015-06" db="EMBL/GenBank/DDBJ databases">
        <title>Draft genome assembly of filamentous brackish cyanobacterium Limnoraphis robusta strain CS-951.</title>
        <authorList>
            <person name="Willis A."/>
            <person name="Parks M."/>
            <person name="Burford M.A."/>
        </authorList>
    </citation>
    <scope>NUCLEOTIDE SEQUENCE [LARGE SCALE GENOMIC DNA]</scope>
    <source>
        <strain evidence="2 3">CS-951</strain>
    </source>
</reference>
<evidence type="ECO:0000256" key="1">
    <source>
        <dbReference type="SAM" id="MobiDB-lite"/>
    </source>
</evidence>